<evidence type="ECO:0000313" key="1">
    <source>
        <dbReference type="EMBL" id="VAW68054.1"/>
    </source>
</evidence>
<proteinExistence type="predicted"/>
<gene>
    <name evidence="1" type="ORF">MNBD_GAMMA09-2391</name>
</gene>
<organism evidence="1">
    <name type="scientific">hydrothermal vent metagenome</name>
    <dbReference type="NCBI Taxonomy" id="652676"/>
    <lineage>
        <taxon>unclassified sequences</taxon>
        <taxon>metagenomes</taxon>
        <taxon>ecological metagenomes</taxon>
    </lineage>
</organism>
<dbReference type="AlphaFoldDB" id="A0A3B0YGW3"/>
<sequence>MPKTLIFLLLLLSFTCSAEDTIELRTTTIKGNKELPQILYVVPWKDIKRTKKAERKLVLHSLFGDLFDPVLPQQKSEDVVKIN</sequence>
<accession>A0A3B0YGW3</accession>
<name>A0A3B0YGW3_9ZZZZ</name>
<dbReference type="EMBL" id="UOFI01000115">
    <property type="protein sequence ID" value="VAW68054.1"/>
    <property type="molecule type" value="Genomic_DNA"/>
</dbReference>
<protein>
    <submittedName>
        <fullName evidence="1">Uncharacterized protein</fullName>
    </submittedName>
</protein>
<reference evidence="1" key="1">
    <citation type="submission" date="2018-06" db="EMBL/GenBank/DDBJ databases">
        <authorList>
            <person name="Zhirakovskaya E."/>
        </authorList>
    </citation>
    <scope>NUCLEOTIDE SEQUENCE</scope>
</reference>